<evidence type="ECO:0000313" key="8">
    <source>
        <dbReference type="Proteomes" id="UP000429523"/>
    </source>
</evidence>
<evidence type="ECO:0000313" key="3">
    <source>
        <dbReference type="EMBL" id="KAE9000854.1"/>
    </source>
</evidence>
<dbReference type="Proteomes" id="UP000441208">
    <property type="component" value="Unassembled WGS sequence"/>
</dbReference>
<evidence type="ECO:0000313" key="13">
    <source>
        <dbReference type="Proteomes" id="UP000460718"/>
    </source>
</evidence>
<dbReference type="Proteomes" id="UP000440367">
    <property type="component" value="Unassembled WGS sequence"/>
</dbReference>
<reference evidence="8 9" key="1">
    <citation type="submission" date="2018-08" db="EMBL/GenBank/DDBJ databases">
        <title>Genomic investigation of the strawberry pathogen Phytophthora fragariae indicates pathogenicity is determined by transcriptional variation in three key races.</title>
        <authorList>
            <person name="Adams T.M."/>
            <person name="Armitage A.D."/>
            <person name="Sobczyk M.K."/>
            <person name="Bates H.J."/>
            <person name="Dunwell J.M."/>
            <person name="Nellist C.F."/>
            <person name="Harrison R.J."/>
        </authorList>
    </citation>
    <scope>NUCLEOTIDE SEQUENCE [LARGE SCALE GENOMIC DNA]</scope>
    <source>
        <strain evidence="7 10">BC-1</strain>
        <strain evidence="6 9">NOV-27</strain>
        <strain evidence="5 11">NOV-5</strain>
        <strain evidence="4 12">NOV-71</strain>
        <strain evidence="2 8">NOV-9</strain>
        <strain evidence="3 13">SCRP245</strain>
    </source>
</reference>
<dbReference type="Proteomes" id="UP000433483">
    <property type="component" value="Unassembled WGS sequence"/>
</dbReference>
<evidence type="ECO:0008006" key="14">
    <source>
        <dbReference type="Google" id="ProtNLM"/>
    </source>
</evidence>
<dbReference type="Proteomes" id="UP000429523">
    <property type="component" value="Unassembled WGS sequence"/>
</dbReference>
<evidence type="ECO:0000313" key="6">
    <source>
        <dbReference type="EMBL" id="KAE9197723.1"/>
    </source>
</evidence>
<sequence length="429" mass="47133">MKFTLPRDALPAVSLTKEQQAAFIEEAEAVVRETVAANEEFLAGGATFRDPKWKLVRAKEGLNVYCERRSSKESAKANRASPHHSNNPSWSFKRRGSDTPWSSSEGETSLSSIAGNTIQEKMKRPGVSMLVLFGTVDGSLGDCMLGTFVPTNQAWIWRSSHIKDHFDDARILANIRRPTKKDPFQFLNIKWFAKEIPAVLSGFVQQRDYILLEASGLTEDSRGDTIGYYILHSVPLPGFPEFSDKGIIRGQLSLCFIDRQGGPGKVELYCRSFSDPAGDMIDRVNISIFADSILSAAGVIDYAYIKKLTWLMKQKGVLQQHGAGREDGAPRSTRCEACTKNFTKFALAGVGPGAPCHLCNRMMCGKCSVVKKMTVDVSDTGSVQLCALRFCLECLLKAKEQSVWEVVLSGVETSSEGSSVSDLGRLPPV</sequence>
<dbReference type="EMBL" id="QXGF01000967">
    <property type="protein sequence ID" value="KAE8933876.1"/>
    <property type="molecule type" value="Genomic_DNA"/>
</dbReference>
<protein>
    <recommendedName>
        <fullName evidence="14">FYVE-type domain-containing protein</fullName>
    </recommendedName>
</protein>
<organism evidence="2 8">
    <name type="scientific">Phytophthora fragariae</name>
    <dbReference type="NCBI Taxonomy" id="53985"/>
    <lineage>
        <taxon>Eukaryota</taxon>
        <taxon>Sar</taxon>
        <taxon>Stramenopiles</taxon>
        <taxon>Oomycota</taxon>
        <taxon>Peronosporomycetes</taxon>
        <taxon>Peronosporales</taxon>
        <taxon>Peronosporaceae</taxon>
        <taxon>Phytophthora</taxon>
    </lineage>
</organism>
<evidence type="ECO:0000313" key="9">
    <source>
        <dbReference type="Proteomes" id="UP000433483"/>
    </source>
</evidence>
<dbReference type="EMBL" id="QXGB01001071">
    <property type="protein sequence ID" value="KAE9197723.1"/>
    <property type="molecule type" value="Genomic_DNA"/>
</dbReference>
<feature type="compositionally biased region" description="Low complexity" evidence="1">
    <location>
        <begin position="102"/>
        <end position="112"/>
    </location>
</feature>
<evidence type="ECO:0000313" key="11">
    <source>
        <dbReference type="Proteomes" id="UP000440732"/>
    </source>
</evidence>
<evidence type="ECO:0000313" key="2">
    <source>
        <dbReference type="EMBL" id="KAE8933876.1"/>
    </source>
</evidence>
<accession>A0A6A3EN72</accession>
<evidence type="ECO:0000256" key="1">
    <source>
        <dbReference type="SAM" id="MobiDB-lite"/>
    </source>
</evidence>
<comment type="caution">
    <text evidence="2">The sequence shown here is derived from an EMBL/GenBank/DDBJ whole genome shotgun (WGS) entry which is preliminary data.</text>
</comment>
<evidence type="ECO:0000313" key="12">
    <source>
        <dbReference type="Proteomes" id="UP000441208"/>
    </source>
</evidence>
<proteinExistence type="predicted"/>
<evidence type="ECO:0000313" key="4">
    <source>
        <dbReference type="EMBL" id="KAE9116107.1"/>
    </source>
</evidence>
<dbReference type="EMBL" id="QXGD01001001">
    <property type="protein sequence ID" value="KAE9217734.1"/>
    <property type="molecule type" value="Genomic_DNA"/>
</dbReference>
<dbReference type="OrthoDB" id="164487at2759"/>
<dbReference type="CDD" id="cd00065">
    <property type="entry name" value="FYVE_like_SF"/>
    <property type="match status" value="1"/>
</dbReference>
<dbReference type="EMBL" id="QXFZ01000447">
    <property type="protein sequence ID" value="KAE9116107.1"/>
    <property type="molecule type" value="Genomic_DNA"/>
</dbReference>
<feature type="region of interest" description="Disordered" evidence="1">
    <location>
        <begin position="73"/>
        <end position="117"/>
    </location>
</feature>
<evidence type="ECO:0000313" key="5">
    <source>
        <dbReference type="EMBL" id="KAE9137830.1"/>
    </source>
</evidence>
<dbReference type="EMBL" id="QXFW01000888">
    <property type="protein sequence ID" value="KAE9000854.1"/>
    <property type="molecule type" value="Genomic_DNA"/>
</dbReference>
<keyword evidence="9" id="KW-1185">Reference proteome</keyword>
<dbReference type="Gene3D" id="3.30.530.20">
    <property type="match status" value="1"/>
</dbReference>
<dbReference type="InterPro" id="IPR023393">
    <property type="entry name" value="START-like_dom_sf"/>
</dbReference>
<dbReference type="Proteomes" id="UP000440732">
    <property type="component" value="Unassembled WGS sequence"/>
</dbReference>
<dbReference type="PANTHER" id="PTHR13510">
    <property type="entry name" value="FYVE-FINGER-CONTAINING RAB5 EFFECTOR PROTEIN RABENOSYN-5-RELATED"/>
    <property type="match status" value="1"/>
</dbReference>
<evidence type="ECO:0000313" key="7">
    <source>
        <dbReference type="EMBL" id="KAE9217734.1"/>
    </source>
</evidence>
<dbReference type="EMBL" id="QXGA01000868">
    <property type="protein sequence ID" value="KAE9137830.1"/>
    <property type="molecule type" value="Genomic_DNA"/>
</dbReference>
<gene>
    <name evidence="7" type="ORF">PF002_g16714</name>
    <name evidence="6" type="ORF">PF005_g16403</name>
    <name evidence="5" type="ORF">PF006_g14089</name>
    <name evidence="4" type="ORF">PF007_g9781</name>
    <name evidence="2" type="ORF">PF009_g16132</name>
    <name evidence="3" type="ORF">PF011_g14003</name>
</gene>
<name>A0A6A3EN72_9STRA</name>
<dbReference type="AlphaFoldDB" id="A0A6A3EN72"/>
<dbReference type="Proteomes" id="UP000460718">
    <property type="component" value="Unassembled WGS sequence"/>
</dbReference>
<evidence type="ECO:0000313" key="10">
    <source>
        <dbReference type="Proteomes" id="UP000440367"/>
    </source>
</evidence>
<dbReference type="InterPro" id="IPR052727">
    <property type="entry name" value="Rab4/Rab5_effector"/>
</dbReference>
<dbReference type="PANTHER" id="PTHR13510:SF44">
    <property type="entry name" value="RABENOSYN-5"/>
    <property type="match status" value="1"/>
</dbReference>